<proteinExistence type="predicted"/>
<feature type="region of interest" description="Disordered" evidence="1">
    <location>
        <begin position="68"/>
        <end position="90"/>
    </location>
</feature>
<feature type="compositionally biased region" description="Acidic residues" evidence="1">
    <location>
        <begin position="479"/>
        <end position="488"/>
    </location>
</feature>
<sequence length="619" mass="67806">MDVPGPLSPSLRGRPQAAPLGPRTRIVSSSRSHRESTQFLREAAPVYTPPDSETKLTLPTVVERIHEANESQEEITRSTPPPPSSPSIQDTTLLNVKAVPRVAALTPPSPNQIRVNASPVEGIAFGCRAMDSGLQGTARDRFARNSNALPDELTRLDNLKSVTQSKYRFTVQRRTMLLQALQSFSSYHDKEGISKLTSQLAQTTNECDQLLGELLQIADQIAQIHRLQDTHSASALAIALRKLNSSYGRRTADLLKSKEKIRALEAELGDAWQQAEKLAKEMDELEVVSDDDEAVIEVAEVVSLNHRKSPSGSSGPSLQRSLGEVIALSQPSSPIRILSSPSPTQTRLPSPSLSELEALPETPLTIAIPLTDSRPSDTTSLRSTKSIKSTKSTKSIRSTRITRSQRTIDTSRVSSVSAARRRSQRTSSSSLRMPSIRSAHKKGSHPPVPSLPSSTSPSTPDRRSSRVESFLDFGSRDVTDEDTDETESPMEQSAIEDIQVVARTPPPLIQTQDDIHVMPSRSAAERDLVATLPSQFSLDRQHPFANEESVNHSIPSMWLLRETPTTIDISERGESPMRDRGHVKGSLQRLKSLTKRYSLPFGPAAIQARSKSARNVTGL</sequence>
<evidence type="ECO:0000256" key="1">
    <source>
        <dbReference type="SAM" id="MobiDB-lite"/>
    </source>
</evidence>
<feature type="compositionally biased region" description="Low complexity" evidence="1">
    <location>
        <begin position="425"/>
        <end position="437"/>
    </location>
</feature>
<protein>
    <submittedName>
        <fullName evidence="2">Uncharacterized protein</fullName>
    </submittedName>
</protein>
<feature type="compositionally biased region" description="Low complexity" evidence="1">
    <location>
        <begin position="378"/>
        <end position="418"/>
    </location>
</feature>
<organism evidence="2 3">
    <name type="scientific">Mycena indigotica</name>
    <dbReference type="NCBI Taxonomy" id="2126181"/>
    <lineage>
        <taxon>Eukaryota</taxon>
        <taxon>Fungi</taxon>
        <taxon>Dikarya</taxon>
        <taxon>Basidiomycota</taxon>
        <taxon>Agaricomycotina</taxon>
        <taxon>Agaricomycetes</taxon>
        <taxon>Agaricomycetidae</taxon>
        <taxon>Agaricales</taxon>
        <taxon>Marasmiineae</taxon>
        <taxon>Mycenaceae</taxon>
        <taxon>Mycena</taxon>
    </lineage>
</organism>
<dbReference type="Proteomes" id="UP000636479">
    <property type="component" value="Unassembled WGS sequence"/>
</dbReference>
<evidence type="ECO:0000313" key="3">
    <source>
        <dbReference type="Proteomes" id="UP000636479"/>
    </source>
</evidence>
<gene>
    <name evidence="2" type="ORF">MIND_00319800</name>
</gene>
<accession>A0A8H6T4X7</accession>
<name>A0A8H6T4X7_9AGAR</name>
<keyword evidence="3" id="KW-1185">Reference proteome</keyword>
<dbReference type="AlphaFoldDB" id="A0A8H6T4X7"/>
<feature type="region of interest" description="Disordered" evidence="1">
    <location>
        <begin position="1"/>
        <end position="56"/>
    </location>
</feature>
<dbReference type="OrthoDB" id="3271284at2759"/>
<comment type="caution">
    <text evidence="2">The sequence shown here is derived from an EMBL/GenBank/DDBJ whole genome shotgun (WGS) entry which is preliminary data.</text>
</comment>
<dbReference type="EMBL" id="JACAZF010000003">
    <property type="protein sequence ID" value="KAF7309490.1"/>
    <property type="molecule type" value="Genomic_DNA"/>
</dbReference>
<dbReference type="RefSeq" id="XP_037222940.1">
    <property type="nucleotide sequence ID" value="XM_037360055.1"/>
</dbReference>
<evidence type="ECO:0000313" key="2">
    <source>
        <dbReference type="EMBL" id="KAF7309490.1"/>
    </source>
</evidence>
<feature type="compositionally biased region" description="Low complexity" evidence="1">
    <location>
        <begin position="334"/>
        <end position="365"/>
    </location>
</feature>
<feature type="region of interest" description="Disordered" evidence="1">
    <location>
        <begin position="334"/>
        <end position="491"/>
    </location>
</feature>
<dbReference type="GeneID" id="59342571"/>
<reference evidence="2" key="1">
    <citation type="submission" date="2020-05" db="EMBL/GenBank/DDBJ databases">
        <title>Mycena genomes resolve the evolution of fungal bioluminescence.</title>
        <authorList>
            <person name="Tsai I.J."/>
        </authorList>
    </citation>
    <scope>NUCLEOTIDE SEQUENCE</scope>
    <source>
        <strain evidence="2">171206Taipei</strain>
    </source>
</reference>